<keyword evidence="4" id="KW-0804">Transcription</keyword>
<dbReference type="EMBL" id="CP003681">
    <property type="protein sequence ID" value="AFP65448.1"/>
    <property type="molecule type" value="Genomic_DNA"/>
</dbReference>
<evidence type="ECO:0000256" key="3">
    <source>
        <dbReference type="ARBA" id="ARBA00023015"/>
    </source>
</evidence>
<dbReference type="InterPro" id="IPR006818">
    <property type="entry name" value="ASF1-like"/>
</dbReference>
<dbReference type="PANTHER" id="PTHR12040">
    <property type="entry name" value="ANTI-SILENCING PROTEIN 1"/>
    <property type="match status" value="1"/>
</dbReference>
<dbReference type="Pfam" id="PF04729">
    <property type="entry name" value="ASF1_hist_chap"/>
    <property type="match status" value="1"/>
</dbReference>
<dbReference type="Gene3D" id="2.60.40.1490">
    <property type="entry name" value="Histone chaperone ASF1-like"/>
    <property type="match status" value="1"/>
</dbReference>
<dbReference type="Proteomes" id="UP000243348">
    <property type="component" value="Nucleomorph 2"/>
</dbReference>
<comment type="similarity">
    <text evidence="2">Belongs to the ASF1 family.</text>
</comment>
<reference evidence="7 8" key="1">
    <citation type="journal article" date="2012" name="Genome Biol. Evol.">
        <title>Nucleomorph genome sequence of the cryptophyte alga Chroomonas mesostigmatica CCMP1168 reveals lineage-specific gene loss and genome complexity.</title>
        <authorList>
            <person name="Moore C.E."/>
            <person name="Curtis B."/>
            <person name="Mills T."/>
            <person name="Tanifuji G."/>
            <person name="Archibald J.M."/>
        </authorList>
    </citation>
    <scope>NUCLEOTIDE SEQUENCE [LARGE SCALE GENOMIC DNA]</scope>
    <source>
        <strain evidence="7 8">CCMP1168</strain>
    </source>
</reference>
<accession>J7G829</accession>
<keyword evidence="6" id="KW-0539">Nucleus</keyword>
<dbReference type="AlphaFoldDB" id="J7G829"/>
<sequence length="157" mass="18905">MKPLDILSIKVKNNFINVENFFVFEIFYEVKKILKKDFELKITYVISPNDKKQDQELGVFLISAKKLGKFKMPITVHPPSYFNFVLEKILGITIILLDFRYENKEFIRIGYYINNEVDLEKKDFFETNNNFDLKYIIRKILVNQPRITHFPFLFDDF</sequence>
<geneLocation type="nucleomorph" evidence="7"/>
<evidence type="ECO:0000256" key="5">
    <source>
        <dbReference type="ARBA" id="ARBA00023186"/>
    </source>
</evidence>
<keyword evidence="7" id="KW-0542">Nucleomorph</keyword>
<dbReference type="InterPro" id="IPR036747">
    <property type="entry name" value="ASF1-like_sf"/>
</dbReference>
<name>J7G829_9CRYP</name>
<dbReference type="PANTHER" id="PTHR12040:SF0">
    <property type="entry name" value="HISTONE CHAPERONE ASF1"/>
    <property type="match status" value="1"/>
</dbReference>
<gene>
    <name evidence="7" type="primary">asf</name>
    <name evidence="7" type="ORF">CMESO_277</name>
</gene>
<proteinExistence type="inferred from homology"/>
<dbReference type="GO" id="GO:0006335">
    <property type="term" value="P:DNA replication-dependent chromatin assembly"/>
    <property type="evidence" value="ECO:0007669"/>
    <property type="project" value="TreeGrafter"/>
</dbReference>
<evidence type="ECO:0000256" key="1">
    <source>
        <dbReference type="ARBA" id="ARBA00004123"/>
    </source>
</evidence>
<dbReference type="GO" id="GO:0005634">
    <property type="term" value="C:nucleus"/>
    <property type="evidence" value="ECO:0007669"/>
    <property type="project" value="UniProtKB-SubCell"/>
</dbReference>
<evidence type="ECO:0000313" key="7">
    <source>
        <dbReference type="EMBL" id="AFP65448.1"/>
    </source>
</evidence>
<keyword evidence="5" id="KW-0143">Chaperone</keyword>
<evidence type="ECO:0000256" key="4">
    <source>
        <dbReference type="ARBA" id="ARBA00023163"/>
    </source>
</evidence>
<protein>
    <submittedName>
        <fullName evidence="7">ASF1 like histone chaperone</fullName>
    </submittedName>
</protein>
<dbReference type="GO" id="GO:0000785">
    <property type="term" value="C:chromatin"/>
    <property type="evidence" value="ECO:0007669"/>
    <property type="project" value="TreeGrafter"/>
</dbReference>
<evidence type="ECO:0000256" key="2">
    <source>
        <dbReference type="ARBA" id="ARBA00006051"/>
    </source>
</evidence>
<organism evidence="7 8">
    <name type="scientific">Chroomonas mesostigmatica CCMP1168</name>
    <dbReference type="NCBI Taxonomy" id="1195612"/>
    <lineage>
        <taxon>Eukaryota</taxon>
        <taxon>Cryptophyceae</taxon>
        <taxon>Pyrenomonadales</taxon>
        <taxon>Chroomonadaceae</taxon>
        <taxon>Chroomonas</taxon>
    </lineage>
</organism>
<evidence type="ECO:0000256" key="6">
    <source>
        <dbReference type="ARBA" id="ARBA00023242"/>
    </source>
</evidence>
<comment type="subcellular location">
    <subcellularLocation>
        <location evidence="1">Nucleus</location>
    </subcellularLocation>
</comment>
<evidence type="ECO:0000313" key="8">
    <source>
        <dbReference type="Proteomes" id="UP000243348"/>
    </source>
</evidence>
<dbReference type="GO" id="GO:0042393">
    <property type="term" value="F:histone binding"/>
    <property type="evidence" value="ECO:0007669"/>
    <property type="project" value="TreeGrafter"/>
</dbReference>
<keyword evidence="3" id="KW-0805">Transcription regulation</keyword>
<dbReference type="SUPFAM" id="SSF101546">
    <property type="entry name" value="ASF1-like"/>
    <property type="match status" value="1"/>
</dbReference>